<comment type="caution">
    <text evidence="6">The sequence shown here is derived from an EMBL/GenBank/DDBJ whole genome shotgun (WGS) entry which is preliminary data.</text>
</comment>
<dbReference type="PROSITE" id="PS51891">
    <property type="entry name" value="CENP_V_GFA"/>
    <property type="match status" value="1"/>
</dbReference>
<dbReference type="Gene3D" id="3.90.1590.10">
    <property type="entry name" value="glutathione-dependent formaldehyde- activating enzyme (gfa)"/>
    <property type="match status" value="1"/>
</dbReference>
<proteinExistence type="inferred from homology"/>
<sequence length="143" mass="15590">MTTEIITGGCLCGHIRYCAQHPRDPHTCSCSMCRKHTGALTALWVEFDSKNVTWNGEGGMPSLFRSSENTRRAFCPQCGSSVGAVDDAPVIALLAGGFDNPGRDYCIPEYHSLRMSYRRGQLIRRIMTLTDCGLSPACVVADA</sequence>
<evidence type="ECO:0000259" key="5">
    <source>
        <dbReference type="PROSITE" id="PS51891"/>
    </source>
</evidence>
<dbReference type="AlphaFoldDB" id="A0A1B8HL69"/>
<evidence type="ECO:0000256" key="3">
    <source>
        <dbReference type="ARBA" id="ARBA00022833"/>
    </source>
</evidence>
<evidence type="ECO:0000313" key="6">
    <source>
        <dbReference type="EMBL" id="OBU10163.1"/>
    </source>
</evidence>
<dbReference type="Pfam" id="PF04828">
    <property type="entry name" value="GFA"/>
    <property type="match status" value="1"/>
</dbReference>
<keyword evidence="3" id="KW-0862">Zinc</keyword>
<keyword evidence="7" id="KW-1185">Reference proteome</keyword>
<dbReference type="Proteomes" id="UP000092377">
    <property type="component" value="Unassembled WGS sequence"/>
</dbReference>
<evidence type="ECO:0000256" key="1">
    <source>
        <dbReference type="ARBA" id="ARBA00005495"/>
    </source>
</evidence>
<feature type="domain" description="CENP-V/GFA" evidence="5">
    <location>
        <begin position="6"/>
        <end position="111"/>
    </location>
</feature>
<keyword evidence="2" id="KW-0479">Metal-binding</keyword>
<dbReference type="OrthoDB" id="7765631at2"/>
<dbReference type="GO" id="GO:0046872">
    <property type="term" value="F:metal ion binding"/>
    <property type="evidence" value="ECO:0007669"/>
    <property type="project" value="UniProtKB-KW"/>
</dbReference>
<accession>A0A1B8HL69</accession>
<dbReference type="InterPro" id="IPR006913">
    <property type="entry name" value="CENP-V/GFA"/>
</dbReference>
<dbReference type="InterPro" id="IPR011057">
    <property type="entry name" value="Mss4-like_sf"/>
</dbReference>
<keyword evidence="4" id="KW-0456">Lyase</keyword>
<dbReference type="RefSeq" id="WP_067401856.1">
    <property type="nucleotide sequence ID" value="NZ_LZEY01000016.1"/>
</dbReference>
<name>A0A1B8HL69_9GAMM</name>
<organism evidence="6 7">
    <name type="scientific">Morganella psychrotolerans</name>
    <dbReference type="NCBI Taxonomy" id="368603"/>
    <lineage>
        <taxon>Bacteria</taxon>
        <taxon>Pseudomonadati</taxon>
        <taxon>Pseudomonadota</taxon>
        <taxon>Gammaproteobacteria</taxon>
        <taxon>Enterobacterales</taxon>
        <taxon>Morganellaceae</taxon>
        <taxon>Morganella</taxon>
    </lineage>
</organism>
<dbReference type="PANTHER" id="PTHR33337:SF40">
    <property type="entry name" value="CENP-V_GFA DOMAIN-CONTAINING PROTEIN-RELATED"/>
    <property type="match status" value="1"/>
</dbReference>
<dbReference type="GO" id="GO:0016846">
    <property type="term" value="F:carbon-sulfur lyase activity"/>
    <property type="evidence" value="ECO:0007669"/>
    <property type="project" value="InterPro"/>
</dbReference>
<evidence type="ECO:0000256" key="4">
    <source>
        <dbReference type="ARBA" id="ARBA00023239"/>
    </source>
</evidence>
<gene>
    <name evidence="6" type="ORF">AYY18_18795</name>
</gene>
<reference evidence="7" key="1">
    <citation type="submission" date="2016-06" db="EMBL/GenBank/DDBJ databases">
        <authorList>
            <person name="Butler K."/>
        </authorList>
    </citation>
    <scope>NUCLEOTIDE SEQUENCE [LARGE SCALE GENOMIC DNA]</scope>
    <source>
        <strain evidence="7">GCSL-Mp20</strain>
    </source>
</reference>
<dbReference type="PANTHER" id="PTHR33337">
    <property type="entry name" value="GFA DOMAIN-CONTAINING PROTEIN"/>
    <property type="match status" value="1"/>
</dbReference>
<dbReference type="EMBL" id="LZEY01000016">
    <property type="protein sequence ID" value="OBU10163.1"/>
    <property type="molecule type" value="Genomic_DNA"/>
</dbReference>
<comment type="similarity">
    <text evidence="1">Belongs to the Gfa family.</text>
</comment>
<evidence type="ECO:0000256" key="2">
    <source>
        <dbReference type="ARBA" id="ARBA00022723"/>
    </source>
</evidence>
<dbReference type="SUPFAM" id="SSF51316">
    <property type="entry name" value="Mss4-like"/>
    <property type="match status" value="1"/>
</dbReference>
<evidence type="ECO:0000313" key="7">
    <source>
        <dbReference type="Proteomes" id="UP000092377"/>
    </source>
</evidence>
<protein>
    <submittedName>
        <fullName evidence="6">Ribulose phosphate epimerase</fullName>
    </submittedName>
</protein>